<gene>
    <name evidence="1" type="ORF">APICC_02663</name>
</gene>
<proteinExistence type="predicted"/>
<keyword evidence="2" id="KW-1185">Reference proteome</keyword>
<dbReference type="Proteomes" id="UP000242457">
    <property type="component" value="Unassembled WGS sequence"/>
</dbReference>
<organism evidence="1 2">
    <name type="scientific">Apis cerana cerana</name>
    <name type="common">Oriental honeybee</name>
    <dbReference type="NCBI Taxonomy" id="94128"/>
    <lineage>
        <taxon>Eukaryota</taxon>
        <taxon>Metazoa</taxon>
        <taxon>Ecdysozoa</taxon>
        <taxon>Arthropoda</taxon>
        <taxon>Hexapoda</taxon>
        <taxon>Insecta</taxon>
        <taxon>Pterygota</taxon>
        <taxon>Neoptera</taxon>
        <taxon>Endopterygota</taxon>
        <taxon>Hymenoptera</taxon>
        <taxon>Apocrita</taxon>
        <taxon>Aculeata</taxon>
        <taxon>Apoidea</taxon>
        <taxon>Anthophila</taxon>
        <taxon>Apidae</taxon>
        <taxon>Apis</taxon>
    </lineage>
</organism>
<reference evidence="1 2" key="1">
    <citation type="submission" date="2014-07" db="EMBL/GenBank/DDBJ databases">
        <title>Genomic and transcriptomic analysis on Apis cerana provide comprehensive insights into honey bee biology.</title>
        <authorList>
            <person name="Diao Q."/>
            <person name="Sun L."/>
            <person name="Zheng H."/>
            <person name="Zheng H."/>
            <person name="Xu S."/>
            <person name="Wang S."/>
            <person name="Zeng Z."/>
            <person name="Hu F."/>
            <person name="Su S."/>
            <person name="Wu J."/>
        </authorList>
    </citation>
    <scope>NUCLEOTIDE SEQUENCE [LARGE SCALE GENOMIC DNA]</scope>
    <source>
        <tissue evidence="1">Pupae without intestine</tissue>
    </source>
</reference>
<dbReference type="EMBL" id="KZ288254">
    <property type="protein sequence ID" value="PBC30771.1"/>
    <property type="molecule type" value="Genomic_DNA"/>
</dbReference>
<dbReference type="AlphaFoldDB" id="A0A2A3EIE6"/>
<accession>A0A2A3EIE6</accession>
<protein>
    <submittedName>
        <fullName evidence="1">Uncharacterized protein</fullName>
    </submittedName>
</protein>
<evidence type="ECO:0000313" key="2">
    <source>
        <dbReference type="Proteomes" id="UP000242457"/>
    </source>
</evidence>
<sequence>MTMRLNDISYLSQFDFLQTKEEKKKKGKKKQRLSKKSELKRLKYTTCEHVRYLRSWISQCYEVDECAKITQVTGRLFASILSGGPRLPQFQSIDSDLKRTLRHAFRKIRFLADPDSNFDIVQVCD</sequence>
<name>A0A2A3EIE6_APICC</name>
<evidence type="ECO:0000313" key="1">
    <source>
        <dbReference type="EMBL" id="PBC30771.1"/>
    </source>
</evidence>